<dbReference type="GO" id="GO:0030388">
    <property type="term" value="P:fructose 1,6-bisphosphate metabolic process"/>
    <property type="evidence" value="ECO:0007669"/>
    <property type="project" value="TreeGrafter"/>
</dbReference>
<feature type="binding site" evidence="9">
    <location>
        <begin position="190"/>
        <end position="192"/>
    </location>
    <ligand>
        <name>substrate</name>
    </ligand>
</feature>
<evidence type="ECO:0000256" key="7">
    <source>
        <dbReference type="PIRNR" id="PIRNR004532"/>
    </source>
</evidence>
<dbReference type="SUPFAM" id="SSF56655">
    <property type="entry name" value="Carbohydrate phosphatase"/>
    <property type="match status" value="1"/>
</dbReference>
<dbReference type="PIRSF" id="PIRSF004532">
    <property type="entry name" value="GlpX"/>
    <property type="match status" value="1"/>
</dbReference>
<comment type="catalytic activity">
    <reaction evidence="1">
        <text>beta-D-fructose 1,6-bisphosphate + H2O = beta-D-fructose 6-phosphate + phosphate</text>
        <dbReference type="Rhea" id="RHEA:11064"/>
        <dbReference type="ChEBI" id="CHEBI:15377"/>
        <dbReference type="ChEBI" id="CHEBI:32966"/>
        <dbReference type="ChEBI" id="CHEBI:43474"/>
        <dbReference type="ChEBI" id="CHEBI:57634"/>
        <dbReference type="EC" id="3.1.3.11"/>
    </reaction>
</comment>
<keyword evidence="6 7" id="KW-0119">Carbohydrate metabolism</keyword>
<dbReference type="GO" id="GO:0046872">
    <property type="term" value="F:metal ion binding"/>
    <property type="evidence" value="ECO:0007669"/>
    <property type="project" value="UniProtKB-KW"/>
</dbReference>
<dbReference type="Pfam" id="PF03320">
    <property type="entry name" value="FBPase_glpX"/>
    <property type="match status" value="1"/>
</dbReference>
<evidence type="ECO:0000256" key="5">
    <source>
        <dbReference type="ARBA" id="ARBA00023211"/>
    </source>
</evidence>
<evidence type="ECO:0000256" key="1">
    <source>
        <dbReference type="ARBA" id="ARBA00001273"/>
    </source>
</evidence>
<comment type="cofactor">
    <cofactor evidence="8">
        <name>Mn(2+)</name>
        <dbReference type="ChEBI" id="CHEBI:29035"/>
    </cofactor>
</comment>
<feature type="binding site" evidence="8">
    <location>
        <position position="88"/>
    </location>
    <ligand>
        <name>Mn(2+)</name>
        <dbReference type="ChEBI" id="CHEBI:29035"/>
        <label>2</label>
    </ligand>
</feature>
<dbReference type="Gene3D" id="3.40.190.90">
    <property type="match status" value="1"/>
</dbReference>
<feature type="binding site" evidence="8">
    <location>
        <position position="91"/>
    </location>
    <ligand>
        <name>Mn(2+)</name>
        <dbReference type="ChEBI" id="CHEBI:29035"/>
        <label>2</label>
    </ligand>
</feature>
<reference evidence="10 11" key="2">
    <citation type="journal article" date="2012" name="Stand. Genomic Sci.">
        <title>Genome sequence of the moderately thermophilic, amino-acid-degrading and sulfur-reducing bacterium Thermovirga lienii type strain (Cas60314(T)).</title>
        <authorList>
            <person name="Goker M."/>
            <person name="Saunders E."/>
            <person name="Lapidus A."/>
            <person name="Nolan M."/>
            <person name="Lucas S."/>
            <person name="Hammon N."/>
            <person name="Deshpande S."/>
            <person name="Cheng J.F."/>
            <person name="Han C."/>
            <person name="Tapia R."/>
            <person name="Goodwin L.A."/>
            <person name="Pitluck S."/>
            <person name="Liolios K."/>
            <person name="Mavromatis K."/>
            <person name="Pagani I."/>
            <person name="Ivanova N."/>
            <person name="Mikhailova N."/>
            <person name="Pati A."/>
            <person name="Chen A."/>
            <person name="Palaniappan K."/>
            <person name="Land M."/>
            <person name="Chang Y.J."/>
            <person name="Jeffries C.D."/>
            <person name="Brambilla E.M."/>
            <person name="Rohde M."/>
            <person name="Spring S."/>
            <person name="Detter J.C."/>
            <person name="Woyke T."/>
            <person name="Bristow J."/>
            <person name="Eisen J.A."/>
            <person name="Markowitz V."/>
            <person name="Hugenholtz P."/>
            <person name="Kyrpides N.C."/>
            <person name="Klenk H.P."/>
        </authorList>
    </citation>
    <scope>NUCLEOTIDE SEQUENCE [LARGE SCALE GENOMIC DNA]</scope>
    <source>
        <strain evidence="11">ATCC BAA-1197 / DSM 17291 / Cas60314</strain>
    </source>
</reference>
<feature type="binding site" evidence="8">
    <location>
        <position position="217"/>
    </location>
    <ligand>
        <name>Mn(2+)</name>
        <dbReference type="ChEBI" id="CHEBI:29035"/>
        <label>2</label>
    </ligand>
</feature>
<dbReference type="NCBIfam" id="TIGR00330">
    <property type="entry name" value="glpX"/>
    <property type="match status" value="1"/>
</dbReference>
<keyword evidence="5 8" id="KW-0464">Manganese</keyword>
<dbReference type="OrthoDB" id="9779353at2"/>
<evidence type="ECO:0000256" key="2">
    <source>
        <dbReference type="ARBA" id="ARBA00008989"/>
    </source>
</evidence>
<dbReference type="Proteomes" id="UP000005868">
    <property type="component" value="Chromosome"/>
</dbReference>
<dbReference type="eggNOG" id="COG1494">
    <property type="taxonomic scope" value="Bacteria"/>
</dbReference>
<feature type="binding site" evidence="9">
    <location>
        <begin position="91"/>
        <end position="93"/>
    </location>
    <ligand>
        <name>substrate</name>
    </ligand>
</feature>
<feature type="binding site" evidence="9">
    <location>
        <begin position="168"/>
        <end position="170"/>
    </location>
    <ligand>
        <name>substrate</name>
    </ligand>
</feature>
<evidence type="ECO:0000256" key="4">
    <source>
        <dbReference type="ARBA" id="ARBA00022801"/>
    </source>
</evidence>
<accession>G7VAB0</accession>
<evidence type="ECO:0000313" key="11">
    <source>
        <dbReference type="Proteomes" id="UP000005868"/>
    </source>
</evidence>
<sequence length="331" mass="36013">MSKPDRNMALEMVRVTEAAAMAAGRWMGRGDKVAADAAAVNAMRYMLNTINMKGTVVIGEGEKDKAPMLFNGEVLGSGDMPEVDIAVDPIDGTRLLSLGRPNAISVVAISEKDTMYNPKHIFYMNKIATGPQAADAIDIEAPISENIRKVAKALDKSIEDVTVVILDRPRHEHMIKEIREVGARIRLIPDGDIAGALMTCKEDSGIDLLIGIGGSPEAVVAACALKCVGGNMQCKLWPRNQEEASRCKEQGMDINKVLGLDDLVKSDNVFFAATGITDGELLRGVRYQGEKIRTSSLVMRSKSGTIRYIEAVHSLEKLELYSGIDYSPRYE</sequence>
<evidence type="ECO:0000256" key="8">
    <source>
        <dbReference type="PIRSR" id="PIRSR004532-1"/>
    </source>
</evidence>
<dbReference type="Gene3D" id="3.30.540.10">
    <property type="entry name" value="Fructose-1,6-Bisphosphatase, subunit A, domain 1"/>
    <property type="match status" value="1"/>
</dbReference>
<dbReference type="HOGENOM" id="CLU_054938_0_0_0"/>
<proteinExistence type="inferred from homology"/>
<feature type="binding site" evidence="8">
    <location>
        <position position="36"/>
    </location>
    <ligand>
        <name>Mn(2+)</name>
        <dbReference type="ChEBI" id="CHEBI:29035"/>
        <label>1</label>
    </ligand>
</feature>
<keyword evidence="3 8" id="KW-0479">Metal-binding</keyword>
<dbReference type="InterPro" id="IPR004464">
    <property type="entry name" value="FBPase_class-2/SBPase"/>
</dbReference>
<dbReference type="GO" id="GO:0006094">
    <property type="term" value="P:gluconeogenesis"/>
    <property type="evidence" value="ECO:0007669"/>
    <property type="project" value="InterPro"/>
</dbReference>
<keyword evidence="11" id="KW-1185">Reference proteome</keyword>
<feature type="binding site" evidence="9">
    <location>
        <position position="123"/>
    </location>
    <ligand>
        <name>substrate</name>
    </ligand>
</feature>
<dbReference type="GO" id="GO:0042132">
    <property type="term" value="F:fructose 1,6-bisphosphate 1-phosphatase activity"/>
    <property type="evidence" value="ECO:0007669"/>
    <property type="project" value="UniProtKB-EC"/>
</dbReference>
<protein>
    <recommendedName>
        <fullName evidence="7">Fructose-1,6-bisphosphatase</fullName>
    </recommendedName>
</protein>
<name>G7VAB0_THELD</name>
<dbReference type="CDD" id="cd01516">
    <property type="entry name" value="FBPase_glpX"/>
    <property type="match status" value="1"/>
</dbReference>
<feature type="binding site" evidence="9">
    <location>
        <position position="214"/>
    </location>
    <ligand>
        <name>substrate</name>
    </ligand>
</feature>
<dbReference type="PANTHER" id="PTHR30447:SF0">
    <property type="entry name" value="FRUCTOSE-1,6-BISPHOSPHATASE 1 CLASS 2-RELATED"/>
    <property type="match status" value="1"/>
</dbReference>
<feature type="binding site" evidence="8">
    <location>
        <position position="60"/>
    </location>
    <ligand>
        <name>Mn(2+)</name>
        <dbReference type="ChEBI" id="CHEBI:29035"/>
        <label>1</label>
    </ligand>
</feature>
<dbReference type="AlphaFoldDB" id="G7VAB0"/>
<keyword evidence="4 10" id="KW-0378">Hydrolase</keyword>
<comment type="similarity">
    <text evidence="2 7">Belongs to the FBPase class 2 family.</text>
</comment>
<evidence type="ECO:0000256" key="9">
    <source>
        <dbReference type="PIRSR" id="PIRSR004532-2"/>
    </source>
</evidence>
<dbReference type="STRING" id="580340.Tlie_1077"/>
<dbReference type="GO" id="GO:0005829">
    <property type="term" value="C:cytosol"/>
    <property type="evidence" value="ECO:0007669"/>
    <property type="project" value="TreeGrafter"/>
</dbReference>
<dbReference type="EMBL" id="CP003096">
    <property type="protein sequence ID" value="AER66810.1"/>
    <property type="molecule type" value="Genomic_DNA"/>
</dbReference>
<evidence type="ECO:0000313" key="10">
    <source>
        <dbReference type="EMBL" id="AER66810.1"/>
    </source>
</evidence>
<dbReference type="FunFam" id="3.40.190.90:FF:000001">
    <property type="entry name" value="Fructose-1,6-bisphosphatase"/>
    <property type="match status" value="1"/>
</dbReference>
<evidence type="ECO:0000256" key="3">
    <source>
        <dbReference type="ARBA" id="ARBA00022723"/>
    </source>
</evidence>
<dbReference type="KEGG" id="tli:Tlie_1077"/>
<organism evidence="10 11">
    <name type="scientific">Thermovirga lienii (strain ATCC BAA-1197 / DSM 17291 / Cas60314)</name>
    <dbReference type="NCBI Taxonomy" id="580340"/>
    <lineage>
        <taxon>Bacteria</taxon>
        <taxon>Thermotogati</taxon>
        <taxon>Synergistota</taxon>
        <taxon>Synergistia</taxon>
        <taxon>Synergistales</taxon>
        <taxon>Thermovirgaceae</taxon>
        <taxon>Thermovirga</taxon>
    </lineage>
</organism>
<gene>
    <name evidence="10" type="ordered locus">Tlie_1077</name>
</gene>
<dbReference type="PANTHER" id="PTHR30447">
    <property type="entry name" value="FRUCTOSE-1,6-BISPHOSPHATASE CLASS 2"/>
    <property type="match status" value="1"/>
</dbReference>
<reference evidence="11" key="1">
    <citation type="submission" date="2011-10" db="EMBL/GenBank/DDBJ databases">
        <title>The complete genome of chromosome of Thermovirga lienii DSM 17291.</title>
        <authorList>
            <consortium name="US DOE Joint Genome Institute (JGI-PGF)"/>
            <person name="Lucas S."/>
            <person name="Copeland A."/>
            <person name="Lapidus A."/>
            <person name="Glavina del Rio T."/>
            <person name="Dalin E."/>
            <person name="Tice H."/>
            <person name="Bruce D."/>
            <person name="Goodwin L."/>
            <person name="Pitluck S."/>
            <person name="Peters L."/>
            <person name="Mikhailova N."/>
            <person name="Saunders E."/>
            <person name="Kyrpides N."/>
            <person name="Mavromatis K."/>
            <person name="Ivanova N."/>
            <person name="Last F.I."/>
            <person name="Brettin T."/>
            <person name="Detter J.C."/>
            <person name="Han C."/>
            <person name="Larimer F."/>
            <person name="Land M."/>
            <person name="Hauser L."/>
            <person name="Markowitz V."/>
            <person name="Cheng J.-F."/>
            <person name="Hugenholtz P."/>
            <person name="Woyke T."/>
            <person name="Wu D."/>
            <person name="Spring S."/>
            <person name="Schroeder M."/>
            <person name="Brambilla E.-M."/>
            <person name="Klenk H.-P."/>
            <person name="Eisen J.A."/>
        </authorList>
    </citation>
    <scope>NUCLEOTIDE SEQUENCE [LARGE SCALE GENOMIC DNA]</scope>
    <source>
        <strain evidence="11">ATCC BAA-1197 / DSM 17291 / Cas60314</strain>
    </source>
</reference>
<dbReference type="GO" id="GO:0006071">
    <property type="term" value="P:glycerol metabolic process"/>
    <property type="evidence" value="ECO:0007669"/>
    <property type="project" value="InterPro"/>
</dbReference>
<evidence type="ECO:0000256" key="6">
    <source>
        <dbReference type="ARBA" id="ARBA00023277"/>
    </source>
</evidence>